<dbReference type="OrthoDB" id="1938430at2759"/>
<evidence type="ECO:0000313" key="1">
    <source>
        <dbReference type="EMBL" id="KAG5585586.1"/>
    </source>
</evidence>
<accession>A0A9J5XCY4</accession>
<name>A0A9J5XCY4_SOLCO</name>
<sequence length="142" mass="17280">WNEEQIWAQDQYKGKLLEAEIFHITLAASVYYIWQERNQRIFQKNNRSCRPQFIYSKYSKNVKLDSNQSLFFKKIISLEHIDGLDTLFDGYNIRFNYYTINTHDTKNDRYILNDLIIDGWHEVKMNYESFYTSNTFYDPSKN</sequence>
<evidence type="ECO:0000313" key="2">
    <source>
        <dbReference type="Proteomes" id="UP000824120"/>
    </source>
</evidence>
<dbReference type="Proteomes" id="UP000824120">
    <property type="component" value="Chromosome 9"/>
</dbReference>
<organism evidence="1 2">
    <name type="scientific">Solanum commersonii</name>
    <name type="common">Commerson's wild potato</name>
    <name type="synonym">Commerson's nightshade</name>
    <dbReference type="NCBI Taxonomy" id="4109"/>
    <lineage>
        <taxon>Eukaryota</taxon>
        <taxon>Viridiplantae</taxon>
        <taxon>Streptophyta</taxon>
        <taxon>Embryophyta</taxon>
        <taxon>Tracheophyta</taxon>
        <taxon>Spermatophyta</taxon>
        <taxon>Magnoliopsida</taxon>
        <taxon>eudicotyledons</taxon>
        <taxon>Gunneridae</taxon>
        <taxon>Pentapetalae</taxon>
        <taxon>asterids</taxon>
        <taxon>lamiids</taxon>
        <taxon>Solanales</taxon>
        <taxon>Solanaceae</taxon>
        <taxon>Solanoideae</taxon>
        <taxon>Solaneae</taxon>
        <taxon>Solanum</taxon>
    </lineage>
</organism>
<gene>
    <name evidence="1" type="ORF">H5410_046020</name>
</gene>
<reference evidence="1 2" key="1">
    <citation type="submission" date="2020-09" db="EMBL/GenBank/DDBJ databases">
        <title>De no assembly of potato wild relative species, Solanum commersonii.</title>
        <authorList>
            <person name="Cho K."/>
        </authorList>
    </citation>
    <scope>NUCLEOTIDE SEQUENCE [LARGE SCALE GENOMIC DNA]</scope>
    <source>
        <strain evidence="1">LZ3.2</strain>
        <tissue evidence="1">Leaf</tissue>
    </source>
</reference>
<comment type="caution">
    <text evidence="1">The sequence shown here is derived from an EMBL/GenBank/DDBJ whole genome shotgun (WGS) entry which is preliminary data.</text>
</comment>
<dbReference type="EMBL" id="JACXVP010000009">
    <property type="protein sequence ID" value="KAG5585586.1"/>
    <property type="molecule type" value="Genomic_DNA"/>
</dbReference>
<protein>
    <submittedName>
        <fullName evidence="1">Uncharacterized protein</fullName>
    </submittedName>
</protein>
<proteinExistence type="predicted"/>
<keyword evidence="2" id="KW-1185">Reference proteome</keyword>
<dbReference type="AlphaFoldDB" id="A0A9J5XCY4"/>
<feature type="non-terminal residue" evidence="1">
    <location>
        <position position="1"/>
    </location>
</feature>